<dbReference type="InterPro" id="IPR050384">
    <property type="entry name" value="Endophilin_SH3RF"/>
</dbReference>
<evidence type="ECO:0000256" key="2">
    <source>
        <dbReference type="PROSITE-ProRule" id="PRU00192"/>
    </source>
</evidence>
<keyword evidence="1 2" id="KW-0728">SH3 domain</keyword>
<feature type="compositionally biased region" description="Basic and acidic residues" evidence="4">
    <location>
        <begin position="70"/>
        <end position="104"/>
    </location>
</feature>
<feature type="domain" description="SH3" evidence="5">
    <location>
        <begin position="116"/>
        <end position="175"/>
    </location>
</feature>
<dbReference type="InterPro" id="IPR036028">
    <property type="entry name" value="SH3-like_dom_sf"/>
</dbReference>
<feature type="region of interest" description="Disordered" evidence="4">
    <location>
        <begin position="59"/>
        <end position="119"/>
    </location>
</feature>
<feature type="domain" description="SH3" evidence="5">
    <location>
        <begin position="1"/>
        <end position="61"/>
    </location>
</feature>
<feature type="compositionally biased region" description="Acidic residues" evidence="4">
    <location>
        <begin position="439"/>
        <end position="463"/>
    </location>
</feature>
<feature type="compositionally biased region" description="Basic and acidic residues" evidence="4">
    <location>
        <begin position="642"/>
        <end position="653"/>
    </location>
</feature>
<sequence>MSVKTVIAHHPYEAEREDEISFEKEEVIKVTDFSDPDWWVGKKKDGSLGFFPSNFVTVLQDGDAPTEQPTRPEVKQPATDKEAEQEEEKSVERHDDDEQAHVEKEAEETPVEEPKTPVEEKKVMEDYAMQEQGELSLHRGGIVNVYEVIDDEWSRGELNGKIGKYPHKFVEDIDMPGRPDLGIQSTDTQHSGEDDAPKGGFKLAAFGVKQGGIGSLLAGGFPGLKKTPAKNTSPAKESPEAATVPVAAAAPAAATTPAVAPVSPPAPTTTTPVSPPAPTTTTPVSPPASTTTTTTTTNTPKAKAIVLHPYDAEGEDELSLLRGEYVDILDRHADEGWWKGRNERGLVGVFPVNFVRELEEESLAPPTPTRSRRSVQSNIETGSSPAAAPVIRPASVQAPVTTRPISVQAPAQRPSSISHTTATTANNSIVSPRISEQVKEEEEEEIIEEEGTAEEEEEEEEEEVVVKEKTITPAQSPVVAQPTAAEKPVTAAEPVTEAVTERAAVEPATEEEPAAAQSPPVPARATSFSSEDSAKPLIEHVDQSSPVVVTEDTISDEEEKETETPVLSNKEEDGENACEKKEEKTIEAEKFDDLPTGGPKLTTPARARIGRARRSPQITSQEPSQTEILEKELSLQEEEEKDVAVKVEEEEKSSTPSPPAKPVKPIFAKFPTPFAVGGDVLSKAHLKPTQTRRLWEEKANEAAPSSTQEDAEQPAVVRPSGVKNIASRFNFAGGNNSSGGNEVLETKLKNHTKNEVERVRKECEQLVNEEREKRVALEQIVQDLLERVKALEQ</sequence>
<dbReference type="Gene3D" id="2.30.30.40">
    <property type="entry name" value="SH3 Domains"/>
    <property type="match status" value="3"/>
</dbReference>
<dbReference type="Proteomes" id="UP001473302">
    <property type="component" value="Unassembled WGS sequence"/>
</dbReference>
<feature type="compositionally biased region" description="Low complexity" evidence="4">
    <location>
        <begin position="488"/>
        <end position="498"/>
    </location>
</feature>
<proteinExistence type="predicted"/>
<comment type="caution">
    <text evidence="6">The sequence shown here is derived from an EMBL/GenBank/DDBJ whole genome shotgun (WGS) entry which is preliminary data.</text>
</comment>
<dbReference type="PANTHER" id="PTHR14167">
    <property type="entry name" value="SH3 DOMAIN-CONTAINING"/>
    <property type="match status" value="1"/>
</dbReference>
<dbReference type="PRINTS" id="PR00452">
    <property type="entry name" value="SH3DOMAIN"/>
</dbReference>
<feature type="compositionally biased region" description="Low complexity" evidence="4">
    <location>
        <begin position="279"/>
        <end position="297"/>
    </location>
</feature>
<feature type="region of interest" description="Disordered" evidence="4">
    <location>
        <begin position="221"/>
        <end position="300"/>
    </location>
</feature>
<protein>
    <recommendedName>
        <fullName evidence="5">SH3 domain-containing protein</fullName>
    </recommendedName>
</protein>
<accession>A0ABP9YZP5</accession>
<feature type="compositionally biased region" description="Basic and acidic residues" evidence="4">
    <location>
        <begin position="577"/>
        <end position="593"/>
    </location>
</feature>
<feature type="region of interest" description="Disordered" evidence="4">
    <location>
        <begin position="361"/>
        <end position="388"/>
    </location>
</feature>
<dbReference type="Pfam" id="PF14604">
    <property type="entry name" value="SH3_9"/>
    <property type="match status" value="1"/>
</dbReference>
<feature type="compositionally biased region" description="Basic and acidic residues" evidence="4">
    <location>
        <begin position="532"/>
        <end position="542"/>
    </location>
</feature>
<name>A0ABP9YZP5_9FUNG</name>
<feature type="domain" description="SH3" evidence="5">
    <location>
        <begin position="299"/>
        <end position="360"/>
    </location>
</feature>
<feature type="coiled-coil region" evidence="3">
    <location>
        <begin position="749"/>
        <end position="787"/>
    </location>
</feature>
<gene>
    <name evidence="6" type="ORF">MFLAVUS_005790</name>
</gene>
<feature type="compositionally biased region" description="Polar residues" evidence="4">
    <location>
        <begin position="374"/>
        <end position="384"/>
    </location>
</feature>
<dbReference type="SUPFAM" id="SSF50044">
    <property type="entry name" value="SH3-domain"/>
    <property type="match status" value="3"/>
</dbReference>
<feature type="compositionally biased region" description="Polar residues" evidence="4">
    <location>
        <begin position="616"/>
        <end position="626"/>
    </location>
</feature>
<feature type="region of interest" description="Disordered" evidence="4">
    <location>
        <begin position="405"/>
        <end position="666"/>
    </location>
</feature>
<evidence type="ECO:0000313" key="6">
    <source>
        <dbReference type="EMBL" id="GAA5812339.1"/>
    </source>
</evidence>
<evidence type="ECO:0000313" key="7">
    <source>
        <dbReference type="Proteomes" id="UP001473302"/>
    </source>
</evidence>
<feature type="region of interest" description="Disordered" evidence="4">
    <location>
        <begin position="696"/>
        <end position="717"/>
    </location>
</feature>
<keyword evidence="3" id="KW-0175">Coiled coil</keyword>
<dbReference type="EMBL" id="BAABUK010000012">
    <property type="protein sequence ID" value="GAA5812339.1"/>
    <property type="molecule type" value="Genomic_DNA"/>
</dbReference>
<dbReference type="PROSITE" id="PS50002">
    <property type="entry name" value="SH3"/>
    <property type="match status" value="3"/>
</dbReference>
<feature type="compositionally biased region" description="Polar residues" evidence="4">
    <location>
        <begin position="413"/>
        <end position="430"/>
    </location>
</feature>
<reference evidence="6 7" key="1">
    <citation type="submission" date="2024-04" db="EMBL/GenBank/DDBJ databases">
        <title>genome sequences of Mucor flavus KT1a and Helicostylum pulchrum KT1b strains isolated from the surface of a dry-aged beef.</title>
        <authorList>
            <person name="Toyotome T."/>
            <person name="Hosono M."/>
            <person name="Torimaru M."/>
            <person name="Fukuda K."/>
            <person name="Mikami N."/>
        </authorList>
    </citation>
    <scope>NUCLEOTIDE SEQUENCE [LARGE SCALE GENOMIC DNA]</scope>
    <source>
        <strain evidence="6 7">KT1a</strain>
    </source>
</reference>
<organism evidence="6 7">
    <name type="scientific">Mucor flavus</name>
    <dbReference type="NCBI Taxonomy" id="439312"/>
    <lineage>
        <taxon>Eukaryota</taxon>
        <taxon>Fungi</taxon>
        <taxon>Fungi incertae sedis</taxon>
        <taxon>Mucoromycota</taxon>
        <taxon>Mucoromycotina</taxon>
        <taxon>Mucoromycetes</taxon>
        <taxon>Mucorales</taxon>
        <taxon>Mucorineae</taxon>
        <taxon>Mucoraceae</taxon>
        <taxon>Mucor</taxon>
    </lineage>
</organism>
<feature type="compositionally biased region" description="Low complexity" evidence="4">
    <location>
        <begin position="241"/>
        <end position="261"/>
    </location>
</feature>
<dbReference type="SMART" id="SM00326">
    <property type="entry name" value="SH3"/>
    <property type="match status" value="3"/>
</dbReference>
<evidence type="ECO:0000256" key="4">
    <source>
        <dbReference type="SAM" id="MobiDB-lite"/>
    </source>
</evidence>
<dbReference type="InterPro" id="IPR001452">
    <property type="entry name" value="SH3_domain"/>
</dbReference>
<dbReference type="CDD" id="cd00174">
    <property type="entry name" value="SH3"/>
    <property type="match status" value="2"/>
</dbReference>
<evidence type="ECO:0000256" key="3">
    <source>
        <dbReference type="SAM" id="Coils"/>
    </source>
</evidence>
<dbReference type="Pfam" id="PF00018">
    <property type="entry name" value="SH3_1"/>
    <property type="match status" value="2"/>
</dbReference>
<feature type="compositionally biased region" description="Pro residues" evidence="4">
    <location>
        <begin position="262"/>
        <end position="278"/>
    </location>
</feature>
<evidence type="ECO:0000256" key="1">
    <source>
        <dbReference type="ARBA" id="ARBA00022443"/>
    </source>
</evidence>
<dbReference type="PANTHER" id="PTHR14167:SF116">
    <property type="entry name" value="CAP, ISOFORM AC"/>
    <property type="match status" value="1"/>
</dbReference>
<evidence type="ECO:0000259" key="5">
    <source>
        <dbReference type="PROSITE" id="PS50002"/>
    </source>
</evidence>
<keyword evidence="7" id="KW-1185">Reference proteome</keyword>